<feature type="region of interest" description="Disordered" evidence="1">
    <location>
        <begin position="241"/>
        <end position="263"/>
    </location>
</feature>
<keyword evidence="3" id="KW-1185">Reference proteome</keyword>
<feature type="compositionally biased region" description="Polar residues" evidence="1">
    <location>
        <begin position="1"/>
        <end position="10"/>
    </location>
</feature>
<feature type="region of interest" description="Disordered" evidence="1">
    <location>
        <begin position="1"/>
        <end position="84"/>
    </location>
</feature>
<feature type="compositionally biased region" description="Polar residues" evidence="1">
    <location>
        <begin position="41"/>
        <end position="64"/>
    </location>
</feature>
<dbReference type="AlphaFoldDB" id="A0AAD5YJ50"/>
<protein>
    <submittedName>
        <fullName evidence="2">Uncharacterized protein</fullName>
    </submittedName>
</protein>
<reference evidence="2" key="1">
    <citation type="submission" date="2022-07" db="EMBL/GenBank/DDBJ databases">
        <title>Genome Sequence of Physisporinus lineatus.</title>
        <authorList>
            <person name="Buettner E."/>
        </authorList>
    </citation>
    <scope>NUCLEOTIDE SEQUENCE</scope>
    <source>
        <strain evidence="2">VT162</strain>
    </source>
</reference>
<feature type="compositionally biased region" description="Basic residues" evidence="1">
    <location>
        <begin position="245"/>
        <end position="263"/>
    </location>
</feature>
<name>A0AAD5YJ50_9APHY</name>
<organism evidence="2 3">
    <name type="scientific">Meripilus lineatus</name>
    <dbReference type="NCBI Taxonomy" id="2056292"/>
    <lineage>
        <taxon>Eukaryota</taxon>
        <taxon>Fungi</taxon>
        <taxon>Dikarya</taxon>
        <taxon>Basidiomycota</taxon>
        <taxon>Agaricomycotina</taxon>
        <taxon>Agaricomycetes</taxon>
        <taxon>Polyporales</taxon>
        <taxon>Meripilaceae</taxon>
        <taxon>Meripilus</taxon>
    </lineage>
</organism>
<sequence length="263" mass="29889">MSSVNPQSGQAKKKRPRRRNPPKNATNNQTAGPNVKADSKPASSSTTTPVSKLPTTASKPSTSLVAIPSRKKPTARAADDDSPIRHFFSDPRYSRFTYDPERPVMEQFYELCDLYRWDRDGPQRTEARKGIKAALVLEFNDLFGKDDNSLQTWVELATIIGLSPIPDEVNKCRELVSNLHINIVDLIEHGRLLERVRVFPTVVELSEYTRSTGRIFPRDHELAGGVLRYLLRHIVDPSLDDNRRRTTAGKRRTRTKRKPRFTA</sequence>
<evidence type="ECO:0000313" key="2">
    <source>
        <dbReference type="EMBL" id="KAJ3491589.1"/>
    </source>
</evidence>
<evidence type="ECO:0000256" key="1">
    <source>
        <dbReference type="SAM" id="MobiDB-lite"/>
    </source>
</evidence>
<gene>
    <name evidence="2" type="ORF">NLI96_g586</name>
</gene>
<proteinExistence type="predicted"/>
<comment type="caution">
    <text evidence="2">The sequence shown here is derived from an EMBL/GenBank/DDBJ whole genome shotgun (WGS) entry which is preliminary data.</text>
</comment>
<accession>A0AAD5YJ50</accession>
<dbReference type="Proteomes" id="UP001212997">
    <property type="component" value="Unassembled WGS sequence"/>
</dbReference>
<dbReference type="PANTHER" id="PTHR38846">
    <property type="entry name" value="C3H1-TYPE DOMAIN-CONTAINING PROTEIN"/>
    <property type="match status" value="1"/>
</dbReference>
<evidence type="ECO:0000313" key="3">
    <source>
        <dbReference type="Proteomes" id="UP001212997"/>
    </source>
</evidence>
<dbReference type="EMBL" id="JANAWD010000010">
    <property type="protein sequence ID" value="KAJ3491589.1"/>
    <property type="molecule type" value="Genomic_DNA"/>
</dbReference>
<feature type="compositionally biased region" description="Basic residues" evidence="1">
    <location>
        <begin position="11"/>
        <end position="21"/>
    </location>
</feature>
<dbReference type="PANTHER" id="PTHR38846:SF1">
    <property type="entry name" value="C3H1-TYPE DOMAIN-CONTAINING PROTEIN"/>
    <property type="match status" value="1"/>
</dbReference>